<sequence>MIRCVRLWTGADGKSHFEDGVVELARGARGDALSTKLRIDAASFHETDADPKLGWHPDAARQLVMSLSGTLRFETADGSFTLRPGDVLFTEDTGGTGHNWTMTDEAPWRRLYTVLEPDAEVPFRSERRRAGGATTMQGEIR</sequence>
<dbReference type="Gene3D" id="2.60.120.10">
    <property type="entry name" value="Jelly Rolls"/>
    <property type="match status" value="1"/>
</dbReference>
<dbReference type="SUPFAM" id="SSF51182">
    <property type="entry name" value="RmlC-like cupins"/>
    <property type="match status" value="1"/>
</dbReference>
<dbReference type="Proteomes" id="UP000181962">
    <property type="component" value="Chromosome"/>
</dbReference>
<dbReference type="AlphaFoldDB" id="A0A1L3FIL2"/>
<organism evidence="1 2">
    <name type="scientific">Bradyrhizobium japonicum</name>
    <dbReference type="NCBI Taxonomy" id="375"/>
    <lineage>
        <taxon>Bacteria</taxon>
        <taxon>Pseudomonadati</taxon>
        <taxon>Pseudomonadota</taxon>
        <taxon>Alphaproteobacteria</taxon>
        <taxon>Hyphomicrobiales</taxon>
        <taxon>Nitrobacteraceae</taxon>
        <taxon>Bradyrhizobium</taxon>
    </lineage>
</organism>
<evidence type="ECO:0000313" key="1">
    <source>
        <dbReference type="EMBL" id="APG13131.1"/>
    </source>
</evidence>
<proteinExistence type="predicted"/>
<evidence type="ECO:0000313" key="2">
    <source>
        <dbReference type="Proteomes" id="UP000181962"/>
    </source>
</evidence>
<gene>
    <name evidence="1" type="ORF">BKD09_32775</name>
</gene>
<dbReference type="EMBL" id="CP017637">
    <property type="protein sequence ID" value="APG13131.1"/>
    <property type="molecule type" value="Genomic_DNA"/>
</dbReference>
<dbReference type="RefSeq" id="WP_071915322.1">
    <property type="nucleotide sequence ID" value="NZ_CP017637.1"/>
</dbReference>
<dbReference type="OrthoDB" id="4205621at2"/>
<accession>A0A1L3FIL2</accession>
<protein>
    <submittedName>
        <fullName evidence="1">Uncharacterized protein</fullName>
    </submittedName>
</protein>
<dbReference type="InterPro" id="IPR011051">
    <property type="entry name" value="RmlC_Cupin_sf"/>
</dbReference>
<reference evidence="1 2" key="1">
    <citation type="submission" date="2016-11" db="EMBL/GenBank/DDBJ databases">
        <title>Complete Genome Sequence of Bradyrhizobium sp. strain J5, an isolated from soybean nodule in Hokkaido.</title>
        <authorList>
            <person name="Kanehara K."/>
        </authorList>
    </citation>
    <scope>NUCLEOTIDE SEQUENCE [LARGE SCALE GENOMIC DNA]</scope>
    <source>
        <strain evidence="1 2">J5</strain>
    </source>
</reference>
<dbReference type="InterPro" id="IPR014710">
    <property type="entry name" value="RmlC-like_jellyroll"/>
</dbReference>
<name>A0A1L3FIL2_BRAJP</name>